<reference evidence="1 2" key="1">
    <citation type="submission" date="2023-01" db="EMBL/GenBank/DDBJ databases">
        <title>Analysis of 21 Apiospora genomes using comparative genomics revels a genus with tremendous synthesis potential of carbohydrate active enzymes and secondary metabolites.</title>
        <authorList>
            <person name="Sorensen T."/>
        </authorList>
    </citation>
    <scope>NUCLEOTIDE SEQUENCE [LARGE SCALE GENOMIC DNA]</scope>
    <source>
        <strain evidence="1 2">CBS 83171</strain>
    </source>
</reference>
<accession>A0ABR1TJ93</accession>
<comment type="caution">
    <text evidence="1">The sequence shown here is derived from an EMBL/GenBank/DDBJ whole genome shotgun (WGS) entry which is preliminary data.</text>
</comment>
<gene>
    <name evidence="1" type="ORF">PG996_014772</name>
</gene>
<dbReference type="EMBL" id="JAQQWM010000009">
    <property type="protein sequence ID" value="KAK8046708.1"/>
    <property type="molecule type" value="Genomic_DNA"/>
</dbReference>
<evidence type="ECO:0000313" key="1">
    <source>
        <dbReference type="EMBL" id="KAK8046708.1"/>
    </source>
</evidence>
<name>A0ABR1TJ93_9PEZI</name>
<keyword evidence="2" id="KW-1185">Reference proteome</keyword>
<sequence length="150" mass="16938">MLLSPLSPYCTSNFGGRFARFEEYRSSECPDLRCTLTNVSLAPVDTARNDIAGLQTVTAVVRFPCPGPDRSNHFYPYYVLRNDRTCNKNENSIEHSNISKHLKIDNVVERKLLKSAGFFEYPPSHTTAGRSQPSRAGAYHQFDDQLSLSF</sequence>
<organism evidence="1 2">
    <name type="scientific">Apiospora saccharicola</name>
    <dbReference type="NCBI Taxonomy" id="335842"/>
    <lineage>
        <taxon>Eukaryota</taxon>
        <taxon>Fungi</taxon>
        <taxon>Dikarya</taxon>
        <taxon>Ascomycota</taxon>
        <taxon>Pezizomycotina</taxon>
        <taxon>Sordariomycetes</taxon>
        <taxon>Xylariomycetidae</taxon>
        <taxon>Amphisphaeriales</taxon>
        <taxon>Apiosporaceae</taxon>
        <taxon>Apiospora</taxon>
    </lineage>
</organism>
<proteinExistence type="predicted"/>
<dbReference type="Proteomes" id="UP001446871">
    <property type="component" value="Unassembled WGS sequence"/>
</dbReference>
<evidence type="ECO:0000313" key="2">
    <source>
        <dbReference type="Proteomes" id="UP001446871"/>
    </source>
</evidence>
<protein>
    <submittedName>
        <fullName evidence="1">Uncharacterized protein</fullName>
    </submittedName>
</protein>